<accession>A0A238Z7Q1</accession>
<reference evidence="2 3" key="1">
    <citation type="submission" date="2017-06" db="EMBL/GenBank/DDBJ databases">
        <authorList>
            <person name="Kim H.J."/>
            <person name="Triplett B.A."/>
        </authorList>
    </citation>
    <scope>NUCLEOTIDE SEQUENCE [LARGE SCALE GENOMIC DNA]</scope>
    <source>
        <strain evidence="2 3">DSM 43151</strain>
    </source>
</reference>
<keyword evidence="3" id="KW-1185">Reference proteome</keyword>
<proteinExistence type="predicted"/>
<keyword evidence="1" id="KW-1133">Transmembrane helix</keyword>
<dbReference type="EMBL" id="FZNR01000005">
    <property type="protein sequence ID" value="SNR79069.1"/>
    <property type="molecule type" value="Genomic_DNA"/>
</dbReference>
<organism evidence="2 3">
    <name type="scientific">Actinoplanes regularis</name>
    <dbReference type="NCBI Taxonomy" id="52697"/>
    <lineage>
        <taxon>Bacteria</taxon>
        <taxon>Bacillati</taxon>
        <taxon>Actinomycetota</taxon>
        <taxon>Actinomycetes</taxon>
        <taxon>Micromonosporales</taxon>
        <taxon>Micromonosporaceae</taxon>
        <taxon>Actinoplanes</taxon>
    </lineage>
</organism>
<name>A0A238Z7Q1_9ACTN</name>
<protein>
    <submittedName>
        <fullName evidence="2">Uncharacterized protein</fullName>
    </submittedName>
</protein>
<evidence type="ECO:0000313" key="3">
    <source>
        <dbReference type="Proteomes" id="UP000198415"/>
    </source>
</evidence>
<evidence type="ECO:0000256" key="1">
    <source>
        <dbReference type="SAM" id="Phobius"/>
    </source>
</evidence>
<evidence type="ECO:0000313" key="2">
    <source>
        <dbReference type="EMBL" id="SNR79069.1"/>
    </source>
</evidence>
<sequence>MNSRTLLAPRYVLADLLLTRLARRRGTILRDILLVAGCAGLIGAALGYLLGMALAAR</sequence>
<dbReference type="RefSeq" id="WP_179277153.1">
    <property type="nucleotide sequence ID" value="NZ_BOMU01000035.1"/>
</dbReference>
<feature type="transmembrane region" description="Helical" evidence="1">
    <location>
        <begin position="32"/>
        <end position="56"/>
    </location>
</feature>
<keyword evidence="1" id="KW-0472">Membrane</keyword>
<dbReference type="Proteomes" id="UP000198415">
    <property type="component" value="Unassembled WGS sequence"/>
</dbReference>
<dbReference type="AlphaFoldDB" id="A0A238Z7Q1"/>
<gene>
    <name evidence="2" type="ORF">SAMN06264365_105486</name>
</gene>
<keyword evidence="1" id="KW-0812">Transmembrane</keyword>